<feature type="non-terminal residue" evidence="1">
    <location>
        <position position="277"/>
    </location>
</feature>
<dbReference type="EMBL" id="BARV01004658">
    <property type="protein sequence ID" value="GAI05581.1"/>
    <property type="molecule type" value="Genomic_DNA"/>
</dbReference>
<dbReference type="AlphaFoldDB" id="X1LID2"/>
<proteinExistence type="predicted"/>
<organism evidence="1">
    <name type="scientific">marine sediment metagenome</name>
    <dbReference type="NCBI Taxonomy" id="412755"/>
    <lineage>
        <taxon>unclassified sequences</taxon>
        <taxon>metagenomes</taxon>
        <taxon>ecological metagenomes</taxon>
    </lineage>
</organism>
<comment type="caution">
    <text evidence="1">The sequence shown here is derived from an EMBL/GenBank/DDBJ whole genome shotgun (WGS) entry which is preliminary data.</text>
</comment>
<evidence type="ECO:0000313" key="1">
    <source>
        <dbReference type="EMBL" id="GAI05581.1"/>
    </source>
</evidence>
<reference evidence="1" key="1">
    <citation type="journal article" date="2014" name="Front. Microbiol.">
        <title>High frequency of phylogenetically diverse reductive dehalogenase-homologous genes in deep subseafloor sedimentary metagenomes.</title>
        <authorList>
            <person name="Kawai M."/>
            <person name="Futagami T."/>
            <person name="Toyoda A."/>
            <person name="Takaki Y."/>
            <person name="Nishi S."/>
            <person name="Hori S."/>
            <person name="Arai W."/>
            <person name="Tsubouchi T."/>
            <person name="Morono Y."/>
            <person name="Uchiyama I."/>
            <person name="Ito T."/>
            <person name="Fujiyama A."/>
            <person name="Inagaki F."/>
            <person name="Takami H."/>
        </authorList>
    </citation>
    <scope>NUCLEOTIDE SEQUENCE</scope>
    <source>
        <strain evidence="1">Expedition CK06-06</strain>
    </source>
</reference>
<accession>X1LID2</accession>
<name>X1LID2_9ZZZZ</name>
<sequence>QYESEEDFDIPTGKRYRPFRKKNGKVTQLILDAKKNLKDYKTKQTYLARTILIKDIEKDKLLVVVTNITRKEEPNPKKIVERYAHRWEAQENPFKRMKPSVYLDTNHGLRAKELPTNRSLLSKRQKLEDIIVAKETKIQKARDVLKQLQPELERGEESYHEIIQKIEKELKDVTSLLRQAPTHTVRLLQRQSKLLRQKERTAGRWLKKQTNLNSTIQGKTALIRSHQKSLDRAQTKRSKLPADERLYEIDTSKDQFMTNLEVALTNADLYFKEHFLP</sequence>
<protein>
    <submittedName>
        <fullName evidence="1">Uncharacterized protein</fullName>
    </submittedName>
</protein>
<feature type="non-terminal residue" evidence="1">
    <location>
        <position position="1"/>
    </location>
</feature>
<gene>
    <name evidence="1" type="ORF">S06H3_10170</name>
</gene>